<accession>A0A117QAS8</accession>
<dbReference type="InterPro" id="IPR011032">
    <property type="entry name" value="GroES-like_sf"/>
</dbReference>
<dbReference type="SUPFAM" id="SSF50129">
    <property type="entry name" value="GroES-like"/>
    <property type="match status" value="1"/>
</dbReference>
<dbReference type="SUPFAM" id="SSF51735">
    <property type="entry name" value="NAD(P)-binding Rossmann-fold domains"/>
    <property type="match status" value="1"/>
</dbReference>
<name>A0A117QAS8_STRCK</name>
<keyword evidence="1" id="KW-0521">NADP</keyword>
<evidence type="ECO:0000313" key="3">
    <source>
        <dbReference type="EMBL" id="KUN18074.1"/>
    </source>
</evidence>
<dbReference type="SMART" id="SM00829">
    <property type="entry name" value="PKS_ER"/>
    <property type="match status" value="1"/>
</dbReference>
<dbReference type="Proteomes" id="UP000053398">
    <property type="component" value="Unassembled WGS sequence"/>
</dbReference>
<dbReference type="Gene3D" id="3.40.50.720">
    <property type="entry name" value="NAD(P)-binding Rossmann-like Domain"/>
    <property type="match status" value="1"/>
</dbReference>
<feature type="domain" description="Enoyl reductase (ER)" evidence="2">
    <location>
        <begin position="11"/>
        <end position="297"/>
    </location>
</feature>
<dbReference type="InterPro" id="IPR036291">
    <property type="entry name" value="NAD(P)-bd_dom_sf"/>
</dbReference>
<evidence type="ECO:0000313" key="4">
    <source>
        <dbReference type="Proteomes" id="UP000053398"/>
    </source>
</evidence>
<sequence length="300" mass="30445">MPNAVVMTGYGPPDVLEWTAVPLPEPGEAQVRIRVKAAGVGPTDLAIRAGHLRFPLPETPVLGYEVAGVVDAVGPGVSGTEVGDEVAALLFDRGGYAEYAVASIWTHKPGSVSWADAAALPSSVEAAAGVLGQLRIKAGETLLLLGGGGSVGVIATQLAVAQGVRVISAVGQRDDALAAELGAHPVRYGSGLVGAVRALGPVDAVFDAAGKGALADAVALAGGPDRVITLSDPAAAGFGVVLSEPTTDRAPGALDEGMAMLAEKRLRLKARTLMPMRSAAEAHRRLESGEVHDRIILTLD</sequence>
<dbReference type="AlphaFoldDB" id="A0A117QAS8"/>
<dbReference type="EMBL" id="LMWP01000046">
    <property type="protein sequence ID" value="KUN18074.1"/>
    <property type="molecule type" value="Genomic_DNA"/>
</dbReference>
<dbReference type="GO" id="GO:0016491">
    <property type="term" value="F:oxidoreductase activity"/>
    <property type="evidence" value="ECO:0007669"/>
    <property type="project" value="InterPro"/>
</dbReference>
<evidence type="ECO:0000256" key="1">
    <source>
        <dbReference type="ARBA" id="ARBA00022857"/>
    </source>
</evidence>
<dbReference type="PANTHER" id="PTHR44154">
    <property type="entry name" value="QUINONE OXIDOREDUCTASE"/>
    <property type="match status" value="1"/>
</dbReference>
<dbReference type="Pfam" id="PF13602">
    <property type="entry name" value="ADH_zinc_N_2"/>
    <property type="match status" value="1"/>
</dbReference>
<dbReference type="InterPro" id="IPR020843">
    <property type="entry name" value="ER"/>
</dbReference>
<comment type="caution">
    <text evidence="3">The sequence shown here is derived from an EMBL/GenBank/DDBJ whole genome shotgun (WGS) entry which is preliminary data.</text>
</comment>
<dbReference type="Gene3D" id="3.90.180.10">
    <property type="entry name" value="Medium-chain alcohol dehydrogenases, catalytic domain"/>
    <property type="match status" value="1"/>
</dbReference>
<evidence type="ECO:0000259" key="2">
    <source>
        <dbReference type="SMART" id="SM00829"/>
    </source>
</evidence>
<keyword evidence="4" id="KW-1185">Reference proteome</keyword>
<dbReference type="RefSeq" id="WP_059266087.1">
    <property type="nucleotide sequence ID" value="NZ_KQ948368.1"/>
</dbReference>
<dbReference type="PANTHER" id="PTHR44154:SF1">
    <property type="entry name" value="QUINONE OXIDOREDUCTASE"/>
    <property type="match status" value="1"/>
</dbReference>
<proteinExistence type="predicted"/>
<reference evidence="3 4" key="1">
    <citation type="submission" date="2015-10" db="EMBL/GenBank/DDBJ databases">
        <title>Draft genome sequence of Streptomyces corchorusii DSM 40340, type strain for the species Streptomyces corchorusii.</title>
        <authorList>
            <person name="Ruckert C."/>
            <person name="Winkler A."/>
            <person name="Kalinowski J."/>
            <person name="Kampfer P."/>
            <person name="Glaeser S."/>
        </authorList>
    </citation>
    <scope>NUCLEOTIDE SEQUENCE [LARGE SCALE GENOMIC DNA]</scope>
    <source>
        <strain evidence="3 4">DSM 40340</strain>
    </source>
</reference>
<dbReference type="CDD" id="cd05289">
    <property type="entry name" value="MDR_like_2"/>
    <property type="match status" value="1"/>
</dbReference>
<dbReference type="InterPro" id="IPR013154">
    <property type="entry name" value="ADH-like_N"/>
</dbReference>
<dbReference type="InterPro" id="IPR051603">
    <property type="entry name" value="Zinc-ADH_QOR/CCCR"/>
</dbReference>
<protein>
    <submittedName>
        <fullName evidence="3">Zn-binding oxidoreductase</fullName>
    </submittedName>
</protein>
<gene>
    <name evidence="3" type="ORF">AQJ11_36070</name>
</gene>
<organism evidence="3 4">
    <name type="scientific">Streptomyces corchorusii</name>
    <name type="common">Streptomyces chibaensis</name>
    <dbReference type="NCBI Taxonomy" id="1903"/>
    <lineage>
        <taxon>Bacteria</taxon>
        <taxon>Bacillati</taxon>
        <taxon>Actinomycetota</taxon>
        <taxon>Actinomycetes</taxon>
        <taxon>Kitasatosporales</taxon>
        <taxon>Streptomycetaceae</taxon>
        <taxon>Streptomyces</taxon>
    </lineage>
</organism>
<dbReference type="Pfam" id="PF08240">
    <property type="entry name" value="ADH_N"/>
    <property type="match status" value="1"/>
</dbReference>